<keyword evidence="4 6" id="KW-0472">Membrane</keyword>
<reference evidence="7 8" key="1">
    <citation type="submission" date="2016-06" db="EMBL/GenBank/DDBJ databases">
        <authorList>
            <person name="Kjaerup R.B."/>
            <person name="Dalgaard T.S."/>
            <person name="Juul-Madsen H.R."/>
        </authorList>
    </citation>
    <scope>NUCLEOTIDE SEQUENCE [LARGE SCALE GENOMIC DNA]</scope>
    <source>
        <strain evidence="7">2</strain>
    </source>
</reference>
<gene>
    <name evidence="7" type="ORF">PROAA_530002</name>
</gene>
<protein>
    <submittedName>
        <fullName evidence="7">Protein TolA</fullName>
    </submittedName>
</protein>
<dbReference type="Proteomes" id="UP000199600">
    <property type="component" value="Unassembled WGS sequence"/>
</dbReference>
<evidence type="ECO:0000256" key="2">
    <source>
        <dbReference type="ARBA" id="ARBA00022692"/>
    </source>
</evidence>
<accession>A0A1A8Y011</accession>
<keyword evidence="2 6" id="KW-0812">Transmembrane</keyword>
<proteinExistence type="predicted"/>
<feature type="compositionally biased region" description="Basic and acidic residues" evidence="5">
    <location>
        <begin position="154"/>
        <end position="166"/>
    </location>
</feature>
<keyword evidence="3 6" id="KW-1133">Transmembrane helix</keyword>
<comment type="subcellular location">
    <subcellularLocation>
        <location evidence="1">Membrane</location>
        <topology evidence="1">Single-pass membrane protein</topology>
    </subcellularLocation>
</comment>
<feature type="compositionally biased region" description="Basic and acidic residues" evidence="5">
    <location>
        <begin position="75"/>
        <end position="87"/>
    </location>
</feature>
<feature type="transmembrane region" description="Helical" evidence="6">
    <location>
        <begin position="15"/>
        <end position="36"/>
    </location>
</feature>
<keyword evidence="8" id="KW-1185">Reference proteome</keyword>
<dbReference type="NCBIfam" id="TIGR01352">
    <property type="entry name" value="tonB_Cterm"/>
    <property type="match status" value="1"/>
</dbReference>
<dbReference type="AlphaFoldDB" id="A0A1A8Y011"/>
<dbReference type="Gene3D" id="3.30.1150.10">
    <property type="match status" value="1"/>
</dbReference>
<evidence type="ECO:0000313" key="8">
    <source>
        <dbReference type="Proteomes" id="UP000199600"/>
    </source>
</evidence>
<evidence type="ECO:0000313" key="7">
    <source>
        <dbReference type="EMBL" id="SBT10524.1"/>
    </source>
</evidence>
<feature type="region of interest" description="Disordered" evidence="5">
    <location>
        <begin position="58"/>
        <end position="166"/>
    </location>
</feature>
<sequence length="274" mass="30192">MEFAAHLPPPEKSNLTSLILAALVHVLLIGALFLGVQWKSHAPASVAVEVWRAAPAPMRDVKPEPTPKPPPKPEPTPEPKPEPKPAPKPEPTPPIKPDIAIKEDKKPKKEEPKKPEPKKEETKKAEPKKPEPDRRPSFDEELQRDLKQAQQRKAAQDQRARADAESRMLAQLKEAEAAAAYSRGLADYTSKVAGKIRGNIVLPPGIQGNPEAEFAVTQLPSGDVIDVRVRKSSGNPTLDAAIERAIRKSSPLPKPDNPALFERVLRIPYHPFEQ</sequence>
<organism evidence="7 8">
    <name type="scientific">Candidatus Propionivibrio aalborgensis</name>
    <dbReference type="NCBI Taxonomy" id="1860101"/>
    <lineage>
        <taxon>Bacteria</taxon>
        <taxon>Pseudomonadati</taxon>
        <taxon>Pseudomonadota</taxon>
        <taxon>Betaproteobacteria</taxon>
        <taxon>Rhodocyclales</taxon>
        <taxon>Rhodocyclaceae</taxon>
        <taxon>Propionivibrio</taxon>
    </lineage>
</organism>
<dbReference type="InterPro" id="IPR006260">
    <property type="entry name" value="TonB/TolA_C"/>
</dbReference>
<evidence type="ECO:0000256" key="5">
    <source>
        <dbReference type="SAM" id="MobiDB-lite"/>
    </source>
</evidence>
<dbReference type="Pfam" id="PF13103">
    <property type="entry name" value="TonB_2"/>
    <property type="match status" value="1"/>
</dbReference>
<dbReference type="RefSeq" id="WP_186412105.1">
    <property type="nucleotide sequence ID" value="NZ_FLQY01000355.1"/>
</dbReference>
<dbReference type="EMBL" id="FLQY01000355">
    <property type="protein sequence ID" value="SBT10524.1"/>
    <property type="molecule type" value="Genomic_DNA"/>
</dbReference>
<dbReference type="SUPFAM" id="SSF74653">
    <property type="entry name" value="TolA/TonB C-terminal domain"/>
    <property type="match status" value="1"/>
</dbReference>
<evidence type="ECO:0000256" key="6">
    <source>
        <dbReference type="SAM" id="Phobius"/>
    </source>
</evidence>
<name>A0A1A8Y011_9RHOO</name>
<evidence type="ECO:0000256" key="1">
    <source>
        <dbReference type="ARBA" id="ARBA00004167"/>
    </source>
</evidence>
<evidence type="ECO:0000256" key="4">
    <source>
        <dbReference type="ARBA" id="ARBA00023136"/>
    </source>
</evidence>
<evidence type="ECO:0000256" key="3">
    <source>
        <dbReference type="ARBA" id="ARBA00022989"/>
    </source>
</evidence>
<dbReference type="GO" id="GO:0016020">
    <property type="term" value="C:membrane"/>
    <property type="evidence" value="ECO:0007669"/>
    <property type="project" value="UniProtKB-SubCell"/>
</dbReference>
<feature type="compositionally biased region" description="Basic and acidic residues" evidence="5">
    <location>
        <begin position="99"/>
        <end position="147"/>
    </location>
</feature>